<dbReference type="Proteomes" id="UP000006735">
    <property type="component" value="Chromosome"/>
</dbReference>
<keyword evidence="2" id="KW-1185">Reference proteome</keyword>
<organism evidence="1 2">
    <name type="scientific">Xanthomonas oryzae pv. oryzae (strain KACC10331 / KXO85)</name>
    <dbReference type="NCBI Taxonomy" id="291331"/>
    <lineage>
        <taxon>Bacteria</taxon>
        <taxon>Pseudomonadati</taxon>
        <taxon>Pseudomonadota</taxon>
        <taxon>Gammaproteobacteria</taxon>
        <taxon>Lysobacterales</taxon>
        <taxon>Lysobacteraceae</taxon>
        <taxon>Xanthomonas</taxon>
    </lineage>
</organism>
<reference evidence="1 2" key="1">
    <citation type="journal article" date="2005" name="Nucleic Acids Res.">
        <title>The genome sequence of Xanthomonas oryzae pathovar oryzae KACC10331, the bacterial blight pathogen of rice.</title>
        <authorList>
            <person name="Lee B.M."/>
            <person name="Park Y.J."/>
            <person name="Park D.S."/>
            <person name="Kang H.W."/>
            <person name="Kim J.G."/>
            <person name="Song E.S."/>
            <person name="Park I.C."/>
            <person name="Yoon U.H."/>
            <person name="Hahn J.H."/>
            <person name="Koo B.S."/>
            <person name="Lee G.B."/>
            <person name="Kim H."/>
            <person name="Park H.S."/>
            <person name="Yoon K.O."/>
            <person name="Kim J.H."/>
            <person name="Jung C.H."/>
            <person name="Koh N.H."/>
            <person name="Seo J.S."/>
            <person name="Go S.J."/>
        </authorList>
    </citation>
    <scope>NUCLEOTIDE SEQUENCE [LARGE SCALE GENOMIC DNA]</scope>
    <source>
        <strain evidence="2">KACC10331 / KXO85</strain>
    </source>
</reference>
<evidence type="ECO:0000313" key="1">
    <source>
        <dbReference type="EMBL" id="AAW76219.1"/>
    </source>
</evidence>
<dbReference type="AlphaFoldDB" id="Q5GYK2"/>
<sequence>MHSHAAIDAASASQPHGQRCHCRHWRCDAATVQDQHSCEAREPVFLGDGIQFHQGFEQFFHAIQRPRVGAIGQRLGWIRVGFGKQTRNTDRHRSARQHRHELALAARAAALPARQLHRMGRIKHHRTAGVAHHAQRAHVADQIVVAERGATLADHDLRVAGGLGLVHHRLHVPRRQELPLLDVDRLAGGADVLDEIGLPHQEGRGLQHVDDGRDLVHRGVFVHVGEYRHADLPLHRIQHLEAFFQARATEAGAGGAVGLVETRLEDEVDTELAGDLLELAGHVELQLHRLDHAGAGDQEQRLIQANFKATQFHQVTY</sequence>
<dbReference type="HOGENOM" id="CLU_877018_0_0_6"/>
<dbReference type="KEGG" id="xoo:XOO2965"/>
<protein>
    <submittedName>
        <fullName evidence="1">Uncharacterized protein</fullName>
    </submittedName>
</protein>
<proteinExistence type="predicted"/>
<dbReference type="STRING" id="291331.XOO2965"/>
<evidence type="ECO:0000313" key="2">
    <source>
        <dbReference type="Proteomes" id="UP000006735"/>
    </source>
</evidence>
<name>Q5GYK2_XANOR</name>
<dbReference type="EMBL" id="AE013598">
    <property type="protein sequence ID" value="AAW76219.1"/>
    <property type="molecule type" value="Genomic_DNA"/>
</dbReference>
<gene>
    <name evidence="1" type="ordered locus">XOO2965</name>
</gene>
<dbReference type="AntiFam" id="ANF00212">
    <property type="entry name" value="Shadow ORF (opposite kdsA)"/>
</dbReference>
<accession>Q5GYK2</accession>